<dbReference type="EMBL" id="FMZO01000015">
    <property type="protein sequence ID" value="SDD88634.1"/>
    <property type="molecule type" value="Genomic_DNA"/>
</dbReference>
<organism evidence="1 2">
    <name type="scientific">Niabella drilacis (strain DSM 25811 / CCM 8410 / CCUG 62505 / LMG 26954 / E90)</name>
    <dbReference type="NCBI Taxonomy" id="1285928"/>
    <lineage>
        <taxon>Bacteria</taxon>
        <taxon>Pseudomonadati</taxon>
        <taxon>Bacteroidota</taxon>
        <taxon>Chitinophagia</taxon>
        <taxon>Chitinophagales</taxon>
        <taxon>Chitinophagaceae</taxon>
        <taxon>Niabella</taxon>
    </lineage>
</organism>
<dbReference type="AlphaFoldDB" id="A0A1G6YDT9"/>
<dbReference type="RefSeq" id="WP_143019870.1">
    <property type="nucleotide sequence ID" value="NZ_FMZO01000015.1"/>
</dbReference>
<protein>
    <submittedName>
        <fullName evidence="1">Uncharacterized protein</fullName>
    </submittedName>
</protein>
<name>A0A1G6YDT9_NIADE</name>
<sequence length="61" mass="7079">MKRYVSILLLIFLTSVPSLLFIANHQIQEEEKMATYHPGHQRSLSQNLMLPARFIAEPEAR</sequence>
<accession>A0A1G6YDT9</accession>
<reference evidence="2" key="1">
    <citation type="submission" date="2016-10" db="EMBL/GenBank/DDBJ databases">
        <authorList>
            <person name="Varghese N."/>
            <person name="Submissions S."/>
        </authorList>
    </citation>
    <scope>NUCLEOTIDE SEQUENCE [LARGE SCALE GENOMIC DNA]</scope>
    <source>
        <strain evidence="2">DSM 25811 / CCM 8410 / LMG 26954 / E90</strain>
    </source>
</reference>
<gene>
    <name evidence="1" type="ORF">SAMN04487894_11586</name>
</gene>
<keyword evidence="2" id="KW-1185">Reference proteome</keyword>
<evidence type="ECO:0000313" key="2">
    <source>
        <dbReference type="Proteomes" id="UP000198757"/>
    </source>
</evidence>
<evidence type="ECO:0000313" key="1">
    <source>
        <dbReference type="EMBL" id="SDD88634.1"/>
    </source>
</evidence>
<proteinExistence type="predicted"/>
<dbReference type="Proteomes" id="UP000198757">
    <property type="component" value="Unassembled WGS sequence"/>
</dbReference>
<dbReference type="OrthoDB" id="680992at2"/>